<dbReference type="InterPro" id="IPR036428">
    <property type="entry name" value="PCD_sf"/>
</dbReference>
<reference evidence="5 6" key="1">
    <citation type="journal article" date="2016" name="Nat. Commun.">
        <title>Thousands of microbial genomes shed light on interconnected biogeochemical processes in an aquifer system.</title>
        <authorList>
            <person name="Anantharaman K."/>
            <person name="Brown C.T."/>
            <person name="Hug L.A."/>
            <person name="Sharon I."/>
            <person name="Castelle C.J."/>
            <person name="Probst A.J."/>
            <person name="Thomas B.C."/>
            <person name="Singh A."/>
            <person name="Wilkins M.J."/>
            <person name="Karaoz U."/>
            <person name="Brodie E.L."/>
            <person name="Williams K.H."/>
            <person name="Hubbard S.S."/>
            <person name="Banfield J.F."/>
        </authorList>
    </citation>
    <scope>NUCLEOTIDE SEQUENCE [LARGE SCALE GENOMIC DNA]</scope>
</reference>
<dbReference type="CDD" id="cd00913">
    <property type="entry name" value="PCD_DCoH_subfamily_a"/>
    <property type="match status" value="1"/>
</dbReference>
<evidence type="ECO:0000313" key="6">
    <source>
        <dbReference type="Proteomes" id="UP000177159"/>
    </source>
</evidence>
<evidence type="ECO:0000256" key="2">
    <source>
        <dbReference type="ARBA" id="ARBA00006472"/>
    </source>
</evidence>
<dbReference type="Pfam" id="PF01329">
    <property type="entry name" value="Pterin_4a"/>
    <property type="match status" value="1"/>
</dbReference>
<dbReference type="Proteomes" id="UP000177159">
    <property type="component" value="Unassembled WGS sequence"/>
</dbReference>
<dbReference type="NCBIfam" id="NF002017">
    <property type="entry name" value="PRK00823.1-2"/>
    <property type="match status" value="1"/>
</dbReference>
<dbReference type="EC" id="4.2.1.96" evidence="4"/>
<dbReference type="PANTHER" id="PTHR12599:SF0">
    <property type="entry name" value="PTERIN-4-ALPHA-CARBINOLAMINE DEHYDRATASE"/>
    <property type="match status" value="1"/>
</dbReference>
<comment type="catalytic activity">
    <reaction evidence="1 4">
        <text>(4aS,6R)-4a-hydroxy-L-erythro-5,6,7,8-tetrahydrobiopterin = (6R)-L-erythro-6,7-dihydrobiopterin + H2O</text>
        <dbReference type="Rhea" id="RHEA:11920"/>
        <dbReference type="ChEBI" id="CHEBI:15377"/>
        <dbReference type="ChEBI" id="CHEBI:15642"/>
        <dbReference type="ChEBI" id="CHEBI:43120"/>
        <dbReference type="EC" id="4.2.1.96"/>
    </reaction>
</comment>
<keyword evidence="3 4" id="KW-0456">Lyase</keyword>
<evidence type="ECO:0000256" key="1">
    <source>
        <dbReference type="ARBA" id="ARBA00001554"/>
    </source>
</evidence>
<gene>
    <name evidence="5" type="ORF">A3C24_02010</name>
</gene>
<dbReference type="SUPFAM" id="SSF55248">
    <property type="entry name" value="PCD-like"/>
    <property type="match status" value="1"/>
</dbReference>
<dbReference type="InterPro" id="IPR001533">
    <property type="entry name" value="Pterin_deHydtase"/>
</dbReference>
<organism evidence="5 6">
    <name type="scientific">Candidatus Roizmanbacteria bacterium RIFCSPHIGHO2_02_FULL_37_24</name>
    <dbReference type="NCBI Taxonomy" id="1802037"/>
    <lineage>
        <taxon>Bacteria</taxon>
        <taxon>Candidatus Roizmaniibacteriota</taxon>
    </lineage>
</organism>
<dbReference type="PANTHER" id="PTHR12599">
    <property type="entry name" value="PTERIN-4-ALPHA-CARBINOLAMINE DEHYDRATASE"/>
    <property type="match status" value="1"/>
</dbReference>
<evidence type="ECO:0000256" key="4">
    <source>
        <dbReference type="HAMAP-Rule" id="MF_00434"/>
    </source>
</evidence>
<dbReference type="EMBL" id="MFZM01000007">
    <property type="protein sequence ID" value="OGK24435.1"/>
    <property type="molecule type" value="Genomic_DNA"/>
</dbReference>
<sequence length="110" mass="12670">MSSDLLHKKCIPCEGGVNPLSEHEYKKYLDQLKGWIVKDGKKIEKDFSFKNFKEAVAFINSIATIAEHEGHHPDILLYRWNNIKITCYTHTINGLHENDFILAAKIDSIK</sequence>
<dbReference type="Gene3D" id="3.30.1360.20">
    <property type="entry name" value="Transcriptional coactivator/pterin dehydratase"/>
    <property type="match status" value="1"/>
</dbReference>
<dbReference type="GO" id="GO:0008124">
    <property type="term" value="F:4-alpha-hydroxytetrahydrobiopterin dehydratase activity"/>
    <property type="evidence" value="ECO:0007669"/>
    <property type="project" value="UniProtKB-UniRule"/>
</dbReference>
<evidence type="ECO:0000313" key="5">
    <source>
        <dbReference type="EMBL" id="OGK24435.1"/>
    </source>
</evidence>
<protein>
    <recommendedName>
        <fullName evidence="4">Putative pterin-4-alpha-carbinolamine dehydratase</fullName>
        <shortName evidence="4">PHS</shortName>
        <ecNumber evidence="4">4.2.1.96</ecNumber>
    </recommendedName>
    <alternativeName>
        <fullName evidence="4">4-alpha-hydroxy-tetrahydropterin dehydratase</fullName>
    </alternativeName>
    <alternativeName>
        <fullName evidence="4">Pterin carbinolamine dehydratase</fullName>
        <shortName evidence="4">PCD</shortName>
    </alternativeName>
</protein>
<dbReference type="HAMAP" id="MF_00434">
    <property type="entry name" value="Pterin_4_alpha"/>
    <property type="match status" value="1"/>
</dbReference>
<name>A0A1F7H025_9BACT</name>
<proteinExistence type="inferred from homology"/>
<comment type="similarity">
    <text evidence="2 4">Belongs to the pterin-4-alpha-carbinolamine dehydratase family.</text>
</comment>
<dbReference type="AlphaFoldDB" id="A0A1F7H025"/>
<dbReference type="GO" id="GO:0006729">
    <property type="term" value="P:tetrahydrobiopterin biosynthetic process"/>
    <property type="evidence" value="ECO:0007669"/>
    <property type="project" value="InterPro"/>
</dbReference>
<evidence type="ECO:0000256" key="3">
    <source>
        <dbReference type="ARBA" id="ARBA00023239"/>
    </source>
</evidence>
<accession>A0A1F7H025</accession>
<comment type="caution">
    <text evidence="5">The sequence shown here is derived from an EMBL/GenBank/DDBJ whole genome shotgun (WGS) entry which is preliminary data.</text>
</comment>